<gene>
    <name evidence="1" type="ORF">N288_25435</name>
</gene>
<dbReference type="KEGG" id="bif:N288_25435"/>
<proteinExistence type="predicted"/>
<accession>U5LGD4</accession>
<dbReference type="Proteomes" id="UP000017805">
    <property type="component" value="Chromosome"/>
</dbReference>
<reference evidence="1 2" key="1">
    <citation type="submission" date="2013-07" db="EMBL/GenBank/DDBJ databases">
        <title>Complete genome sequence of Bacillus infantis NRRL B-14911 that has potential to induce cardiac disease by antigenic mimicry.</title>
        <authorList>
            <person name="Massilamany C."/>
            <person name="Smith T.P.L."/>
            <person name="Loy J.D."/>
            <person name="Barletta R."/>
            <person name="Reddy J."/>
        </authorList>
    </citation>
    <scope>NUCLEOTIDE SEQUENCE [LARGE SCALE GENOMIC DNA]</scope>
    <source>
        <strain evidence="1 2">NRRL B-14911</strain>
    </source>
</reference>
<sequence length="54" mass="6278">MGAFSPNEQEIFLCSFLHLDKDADDLCSWIHIGGEVIIGLFLYSEYGFYFQYFS</sequence>
<name>U5LGD4_9BACI</name>
<dbReference type="PATRIC" id="fig|1367477.3.peg.5074"/>
<protein>
    <submittedName>
        <fullName evidence="1">Uncharacterized protein</fullName>
    </submittedName>
</protein>
<dbReference type="STRING" id="1367477.N288_25435"/>
<evidence type="ECO:0000313" key="2">
    <source>
        <dbReference type="Proteomes" id="UP000017805"/>
    </source>
</evidence>
<evidence type="ECO:0000313" key="1">
    <source>
        <dbReference type="EMBL" id="AGX06919.1"/>
    </source>
</evidence>
<dbReference type="AlphaFoldDB" id="U5LGD4"/>
<dbReference type="HOGENOM" id="CLU_3040454_0_0_9"/>
<organism evidence="1 2">
    <name type="scientific">Bacillus infantis NRRL B-14911</name>
    <dbReference type="NCBI Taxonomy" id="1367477"/>
    <lineage>
        <taxon>Bacteria</taxon>
        <taxon>Bacillati</taxon>
        <taxon>Bacillota</taxon>
        <taxon>Bacilli</taxon>
        <taxon>Bacillales</taxon>
        <taxon>Bacillaceae</taxon>
        <taxon>Bacillus</taxon>
    </lineage>
</organism>
<dbReference type="EMBL" id="CP006643">
    <property type="protein sequence ID" value="AGX06919.1"/>
    <property type="molecule type" value="Genomic_DNA"/>
</dbReference>
<keyword evidence="2" id="KW-1185">Reference proteome</keyword>